<dbReference type="PROSITE" id="PS51257">
    <property type="entry name" value="PROKAR_LIPOPROTEIN"/>
    <property type="match status" value="1"/>
</dbReference>
<dbReference type="Proteomes" id="UP000199021">
    <property type="component" value="Unassembled WGS sequence"/>
</dbReference>
<dbReference type="STRING" id="478744.SAMN05444359_107101"/>
<feature type="chain" id="PRO_5011640334" evidence="1">
    <location>
        <begin position="19"/>
        <end position="156"/>
    </location>
</feature>
<keyword evidence="4" id="KW-1185">Reference proteome</keyword>
<sequence length="156" mass="17049">MLIRICAICLLFSLFSCGEDGSKGPTAEVAAEKLAKQGIVDFNPNNDTRPLDSLLRLDSPKPGAKLSSPFTVRGEASTSFFFEAAMPYQITDEQGNLIGEGFVKPKKFLMNKGVATFDYEISYDAPAGTKGFLRLKNNDASRVDKFERAMTIPVVL</sequence>
<evidence type="ECO:0000313" key="3">
    <source>
        <dbReference type="EMBL" id="SEQ25755.1"/>
    </source>
</evidence>
<feature type="domain" description="Bacterial spore germination immunoglobulin-like" evidence="2">
    <location>
        <begin position="56"/>
        <end position="140"/>
    </location>
</feature>
<keyword evidence="1" id="KW-0732">Signal</keyword>
<dbReference type="RefSeq" id="WP_175489300.1">
    <property type="nucleotide sequence ID" value="NZ_FOFB01000007.1"/>
</dbReference>
<evidence type="ECO:0000313" key="4">
    <source>
        <dbReference type="Proteomes" id="UP000199021"/>
    </source>
</evidence>
<protein>
    <submittedName>
        <fullName evidence="3">Immunoglobulin-like domain of spore germination</fullName>
    </submittedName>
</protein>
<evidence type="ECO:0000256" key="1">
    <source>
        <dbReference type="SAM" id="SignalP"/>
    </source>
</evidence>
<accession>A0A1H9EJG5</accession>
<name>A0A1H9EJG5_9BACT</name>
<dbReference type="InParanoid" id="A0A1H9EJG5"/>
<gene>
    <name evidence="3" type="ORF">SAMN05444359_107101</name>
</gene>
<dbReference type="AlphaFoldDB" id="A0A1H9EJG5"/>
<feature type="signal peptide" evidence="1">
    <location>
        <begin position="1"/>
        <end position="18"/>
    </location>
</feature>
<proteinExistence type="predicted"/>
<dbReference type="EMBL" id="FOFB01000007">
    <property type="protein sequence ID" value="SEQ25755.1"/>
    <property type="molecule type" value="Genomic_DNA"/>
</dbReference>
<evidence type="ECO:0000259" key="2">
    <source>
        <dbReference type="Pfam" id="PF10648"/>
    </source>
</evidence>
<dbReference type="Pfam" id="PF10648">
    <property type="entry name" value="Gmad2"/>
    <property type="match status" value="1"/>
</dbReference>
<reference evidence="4" key="1">
    <citation type="submission" date="2016-10" db="EMBL/GenBank/DDBJ databases">
        <authorList>
            <person name="Varghese N."/>
            <person name="Submissions S."/>
        </authorList>
    </citation>
    <scope>NUCLEOTIDE SEQUENCE [LARGE SCALE GENOMIC DNA]</scope>
    <source>
        <strain evidence="4">DSM 24740</strain>
    </source>
</reference>
<dbReference type="InterPro" id="IPR018911">
    <property type="entry name" value="Gmad2_Ig-like_dom"/>
</dbReference>
<organism evidence="3 4">
    <name type="scientific">Neolewinella agarilytica</name>
    <dbReference type="NCBI Taxonomy" id="478744"/>
    <lineage>
        <taxon>Bacteria</taxon>
        <taxon>Pseudomonadati</taxon>
        <taxon>Bacteroidota</taxon>
        <taxon>Saprospiria</taxon>
        <taxon>Saprospirales</taxon>
        <taxon>Lewinellaceae</taxon>
        <taxon>Neolewinella</taxon>
    </lineage>
</organism>